<evidence type="ECO:0000313" key="3">
    <source>
        <dbReference type="Proteomes" id="UP001163046"/>
    </source>
</evidence>
<keyword evidence="1" id="KW-0812">Transmembrane</keyword>
<comment type="caution">
    <text evidence="2">The sequence shown here is derived from an EMBL/GenBank/DDBJ whole genome shotgun (WGS) entry which is preliminary data.</text>
</comment>
<dbReference type="Proteomes" id="UP001163046">
    <property type="component" value="Unassembled WGS sequence"/>
</dbReference>
<dbReference type="AlphaFoldDB" id="A0A9X0CIW6"/>
<sequence length="127" mass="14074">MQSICDRKADLASSPVSYWSGTHSEKHLHRNIPIPFTEFQLKQLPKAKMNQLSLVLLVLCVFGGYIADAREVHYKVTCPGTKDDTGMHRMVRPGGLNVVVCCKKGKNKTIPANEVIFTLVSCCSLPD</sequence>
<proteinExistence type="predicted"/>
<reference evidence="2" key="1">
    <citation type="submission" date="2023-01" db="EMBL/GenBank/DDBJ databases">
        <title>Genome assembly of the deep-sea coral Lophelia pertusa.</title>
        <authorList>
            <person name="Herrera S."/>
            <person name="Cordes E."/>
        </authorList>
    </citation>
    <scope>NUCLEOTIDE SEQUENCE</scope>
    <source>
        <strain evidence="2">USNM1676648</strain>
        <tissue evidence="2">Polyp</tissue>
    </source>
</reference>
<feature type="transmembrane region" description="Helical" evidence="1">
    <location>
        <begin position="49"/>
        <end position="67"/>
    </location>
</feature>
<keyword evidence="3" id="KW-1185">Reference proteome</keyword>
<keyword evidence="1" id="KW-0472">Membrane</keyword>
<evidence type="ECO:0000256" key="1">
    <source>
        <dbReference type="SAM" id="Phobius"/>
    </source>
</evidence>
<accession>A0A9X0CIW6</accession>
<dbReference type="EMBL" id="MU827332">
    <property type="protein sequence ID" value="KAJ7354835.1"/>
    <property type="molecule type" value="Genomic_DNA"/>
</dbReference>
<gene>
    <name evidence="2" type="ORF">OS493_029841</name>
</gene>
<evidence type="ECO:0000313" key="2">
    <source>
        <dbReference type="EMBL" id="KAJ7354835.1"/>
    </source>
</evidence>
<keyword evidence="1" id="KW-1133">Transmembrane helix</keyword>
<organism evidence="2 3">
    <name type="scientific">Desmophyllum pertusum</name>
    <dbReference type="NCBI Taxonomy" id="174260"/>
    <lineage>
        <taxon>Eukaryota</taxon>
        <taxon>Metazoa</taxon>
        <taxon>Cnidaria</taxon>
        <taxon>Anthozoa</taxon>
        <taxon>Hexacorallia</taxon>
        <taxon>Scleractinia</taxon>
        <taxon>Caryophylliina</taxon>
        <taxon>Caryophylliidae</taxon>
        <taxon>Desmophyllum</taxon>
    </lineage>
</organism>
<name>A0A9X0CIW6_9CNID</name>
<protein>
    <submittedName>
        <fullName evidence="2">Uncharacterized protein</fullName>
    </submittedName>
</protein>